<reference evidence="1 2" key="1">
    <citation type="submission" date="2023-05" db="EMBL/GenBank/DDBJ databases">
        <title>A 100% complete, gapless, phased diploid assembly of the Scenedesmus obliquus UTEX 3031 genome.</title>
        <authorList>
            <person name="Biondi T.C."/>
            <person name="Hanschen E.R."/>
            <person name="Kwon T."/>
            <person name="Eng W."/>
            <person name="Kruse C.P.S."/>
            <person name="Koehler S.I."/>
            <person name="Kunde Y."/>
            <person name="Gleasner C.D."/>
            <person name="You Mak K.T."/>
            <person name="Polle J."/>
            <person name="Hovde B.T."/>
            <person name="Starkenburg S.R."/>
        </authorList>
    </citation>
    <scope>NUCLEOTIDE SEQUENCE [LARGE SCALE GENOMIC DNA]</scope>
    <source>
        <strain evidence="1 2">DOE0152z</strain>
    </source>
</reference>
<sequence>MAKASRAINALRARIQLLLSVEQGTSRQQAVDQQQQQQLAPGGTGWLSMVRKHPLGWESNRKSTGARVAAVVAVLTMLAIAGSPKEE</sequence>
<gene>
    <name evidence="1" type="ORF">OEZ85_013584</name>
</gene>
<organism evidence="1 2">
    <name type="scientific">Tetradesmus obliquus</name>
    <name type="common">Green alga</name>
    <name type="synonym">Acutodesmus obliquus</name>
    <dbReference type="NCBI Taxonomy" id="3088"/>
    <lineage>
        <taxon>Eukaryota</taxon>
        <taxon>Viridiplantae</taxon>
        <taxon>Chlorophyta</taxon>
        <taxon>core chlorophytes</taxon>
        <taxon>Chlorophyceae</taxon>
        <taxon>CS clade</taxon>
        <taxon>Sphaeropleales</taxon>
        <taxon>Scenedesmaceae</taxon>
        <taxon>Tetradesmus</taxon>
    </lineage>
</organism>
<keyword evidence="2" id="KW-1185">Reference proteome</keyword>
<protein>
    <submittedName>
        <fullName evidence="1">Uncharacterized protein</fullName>
    </submittedName>
</protein>
<evidence type="ECO:0000313" key="2">
    <source>
        <dbReference type="Proteomes" id="UP001244341"/>
    </source>
</evidence>
<dbReference type="EMBL" id="CP126224">
    <property type="protein sequence ID" value="WIA23945.1"/>
    <property type="molecule type" value="Genomic_DNA"/>
</dbReference>
<name>A0ABY8US57_TETOB</name>
<accession>A0ABY8US57</accession>
<proteinExistence type="predicted"/>
<evidence type="ECO:0000313" key="1">
    <source>
        <dbReference type="EMBL" id="WIA23945.1"/>
    </source>
</evidence>
<dbReference type="Proteomes" id="UP001244341">
    <property type="component" value="Chromosome 17b"/>
</dbReference>